<dbReference type="SUPFAM" id="SSF51735">
    <property type="entry name" value="NAD(P)-binding Rossmann-fold domains"/>
    <property type="match status" value="1"/>
</dbReference>
<dbReference type="AlphaFoldDB" id="A0A6A6R517"/>
<feature type="domain" description="NAD(P)-binding" evidence="4">
    <location>
        <begin position="12"/>
        <end position="122"/>
    </location>
</feature>
<dbReference type="GO" id="GO:0016491">
    <property type="term" value="F:oxidoreductase activity"/>
    <property type="evidence" value="ECO:0007669"/>
    <property type="project" value="UniProtKB-KW"/>
</dbReference>
<dbReference type="Pfam" id="PF13460">
    <property type="entry name" value="NAD_binding_10"/>
    <property type="match status" value="1"/>
</dbReference>
<organism evidence="5 6">
    <name type="scientific">Lophium mytilinum</name>
    <dbReference type="NCBI Taxonomy" id="390894"/>
    <lineage>
        <taxon>Eukaryota</taxon>
        <taxon>Fungi</taxon>
        <taxon>Dikarya</taxon>
        <taxon>Ascomycota</taxon>
        <taxon>Pezizomycotina</taxon>
        <taxon>Dothideomycetes</taxon>
        <taxon>Pleosporomycetidae</taxon>
        <taxon>Mytilinidiales</taxon>
        <taxon>Mytilinidiaceae</taxon>
        <taxon>Lophium</taxon>
    </lineage>
</organism>
<dbReference type="EMBL" id="MU004184">
    <property type="protein sequence ID" value="KAF2499639.1"/>
    <property type="molecule type" value="Genomic_DNA"/>
</dbReference>
<proteinExistence type="inferred from homology"/>
<name>A0A6A6R517_9PEZI</name>
<protein>
    <submittedName>
        <fullName evidence="5">NAD(P)-binding protein</fullName>
    </submittedName>
</protein>
<accession>A0A6A6R517</accession>
<gene>
    <name evidence="5" type="ORF">BU16DRAFT_480489</name>
</gene>
<dbReference type="InterPro" id="IPR016040">
    <property type="entry name" value="NAD(P)-bd_dom"/>
</dbReference>
<evidence type="ECO:0000256" key="2">
    <source>
        <dbReference type="ARBA" id="ARBA00022857"/>
    </source>
</evidence>
<dbReference type="InterPro" id="IPR051609">
    <property type="entry name" value="NmrA/Isoflavone_reductase-like"/>
</dbReference>
<keyword evidence="6" id="KW-1185">Reference proteome</keyword>
<evidence type="ECO:0000313" key="5">
    <source>
        <dbReference type="EMBL" id="KAF2499639.1"/>
    </source>
</evidence>
<dbReference type="PANTHER" id="PTHR47706:SF9">
    <property type="entry name" value="NMRA-LIKE DOMAIN-CONTAINING PROTEIN-RELATED"/>
    <property type="match status" value="1"/>
</dbReference>
<sequence>MSPTTIAIAGFTGKMARLITTALLSTHPDIQIHGIARSPEKVPASIKNNKNVTIFSASATDAAALRNALRGASVCICCYLGDDALMVAGQKLLIDACIAERVPRYIASDWSIDFRPLAFGEHPTKDAMKHVQAYLEEREQEGKIKGVHVLNGAFMEVIWAAFTGFVDVGKDTFFAWGTGNEGIEVTTMADAAAYTARVAVDGGANGFFNFLGDKKSVKELAKLYGDVYGMTPTVENKGTLDELDIAKKAAFEADPGNPYAWMGLFYQLVMLSGKTSLGPLDNERYSMIEPKNVDAFLKEHTKESVANSIFF</sequence>
<dbReference type="Gene3D" id="3.40.50.720">
    <property type="entry name" value="NAD(P)-binding Rossmann-like Domain"/>
    <property type="match status" value="1"/>
</dbReference>
<evidence type="ECO:0000313" key="6">
    <source>
        <dbReference type="Proteomes" id="UP000799750"/>
    </source>
</evidence>
<evidence type="ECO:0000259" key="4">
    <source>
        <dbReference type="Pfam" id="PF13460"/>
    </source>
</evidence>
<keyword evidence="2" id="KW-0521">NADP</keyword>
<dbReference type="Proteomes" id="UP000799750">
    <property type="component" value="Unassembled WGS sequence"/>
</dbReference>
<comment type="similarity">
    <text evidence="1">Belongs to the NmrA-type oxidoreductase family. Isoflavone reductase subfamily.</text>
</comment>
<evidence type="ECO:0000256" key="1">
    <source>
        <dbReference type="ARBA" id="ARBA00005725"/>
    </source>
</evidence>
<reference evidence="5" key="1">
    <citation type="journal article" date="2020" name="Stud. Mycol.">
        <title>101 Dothideomycetes genomes: a test case for predicting lifestyles and emergence of pathogens.</title>
        <authorList>
            <person name="Haridas S."/>
            <person name="Albert R."/>
            <person name="Binder M."/>
            <person name="Bloem J."/>
            <person name="Labutti K."/>
            <person name="Salamov A."/>
            <person name="Andreopoulos B."/>
            <person name="Baker S."/>
            <person name="Barry K."/>
            <person name="Bills G."/>
            <person name="Bluhm B."/>
            <person name="Cannon C."/>
            <person name="Castanera R."/>
            <person name="Culley D."/>
            <person name="Daum C."/>
            <person name="Ezra D."/>
            <person name="Gonzalez J."/>
            <person name="Henrissat B."/>
            <person name="Kuo A."/>
            <person name="Liang C."/>
            <person name="Lipzen A."/>
            <person name="Lutzoni F."/>
            <person name="Magnuson J."/>
            <person name="Mondo S."/>
            <person name="Nolan M."/>
            <person name="Ohm R."/>
            <person name="Pangilinan J."/>
            <person name="Park H.-J."/>
            <person name="Ramirez L."/>
            <person name="Alfaro M."/>
            <person name="Sun H."/>
            <person name="Tritt A."/>
            <person name="Yoshinaga Y."/>
            <person name="Zwiers L.-H."/>
            <person name="Turgeon B."/>
            <person name="Goodwin S."/>
            <person name="Spatafora J."/>
            <person name="Crous P."/>
            <person name="Grigoriev I."/>
        </authorList>
    </citation>
    <scope>NUCLEOTIDE SEQUENCE</scope>
    <source>
        <strain evidence="5">CBS 269.34</strain>
    </source>
</reference>
<keyword evidence="3" id="KW-0560">Oxidoreductase</keyword>
<dbReference type="PANTHER" id="PTHR47706">
    <property type="entry name" value="NMRA-LIKE FAMILY PROTEIN"/>
    <property type="match status" value="1"/>
</dbReference>
<evidence type="ECO:0000256" key="3">
    <source>
        <dbReference type="ARBA" id="ARBA00023002"/>
    </source>
</evidence>
<dbReference type="InterPro" id="IPR036291">
    <property type="entry name" value="NAD(P)-bd_dom_sf"/>
</dbReference>
<dbReference type="OrthoDB" id="419598at2759"/>
<dbReference type="Gene3D" id="3.90.25.10">
    <property type="entry name" value="UDP-galactose 4-epimerase, domain 1"/>
    <property type="match status" value="1"/>
</dbReference>